<evidence type="ECO:0000256" key="1">
    <source>
        <dbReference type="SAM" id="Coils"/>
    </source>
</evidence>
<dbReference type="PANTHER" id="PTHR33538:SF2">
    <property type="entry name" value="PROTEIN GAMETE EXPRESSED 1"/>
    <property type="match status" value="1"/>
</dbReference>
<dbReference type="InterPro" id="IPR040346">
    <property type="entry name" value="GEX1/Brambleberry"/>
</dbReference>
<dbReference type="Gramene" id="PRQ51308">
    <property type="protein sequence ID" value="PRQ51308"/>
    <property type="gene ID" value="RchiOBHm_Chr2g0142951"/>
</dbReference>
<keyword evidence="3" id="KW-0472">Membrane</keyword>
<evidence type="ECO:0000256" key="3">
    <source>
        <dbReference type="SAM" id="Phobius"/>
    </source>
</evidence>
<dbReference type="EMBL" id="PDCK01000040">
    <property type="protein sequence ID" value="PRQ51308.1"/>
    <property type="molecule type" value="Genomic_DNA"/>
</dbReference>
<feature type="transmembrane region" description="Helical" evidence="3">
    <location>
        <begin position="521"/>
        <end position="541"/>
    </location>
</feature>
<dbReference type="PANTHER" id="PTHR33538">
    <property type="entry name" value="PROTEIN GAMETE EXPRESSED 1"/>
    <property type="match status" value="1"/>
</dbReference>
<evidence type="ECO:0008006" key="6">
    <source>
        <dbReference type="Google" id="ProtNLM"/>
    </source>
</evidence>
<organism evidence="4 5">
    <name type="scientific">Rosa chinensis</name>
    <name type="common">China rose</name>
    <dbReference type="NCBI Taxonomy" id="74649"/>
    <lineage>
        <taxon>Eukaryota</taxon>
        <taxon>Viridiplantae</taxon>
        <taxon>Streptophyta</taxon>
        <taxon>Embryophyta</taxon>
        <taxon>Tracheophyta</taxon>
        <taxon>Spermatophyta</taxon>
        <taxon>Magnoliopsida</taxon>
        <taxon>eudicotyledons</taxon>
        <taxon>Gunneridae</taxon>
        <taxon>Pentapetalae</taxon>
        <taxon>rosids</taxon>
        <taxon>fabids</taxon>
        <taxon>Rosales</taxon>
        <taxon>Rosaceae</taxon>
        <taxon>Rosoideae</taxon>
        <taxon>Rosoideae incertae sedis</taxon>
        <taxon>Rosa</taxon>
    </lineage>
</organism>
<feature type="region of interest" description="Disordered" evidence="2">
    <location>
        <begin position="63"/>
        <end position="88"/>
    </location>
</feature>
<accession>A0A2P6RXZ6</accession>
<evidence type="ECO:0000256" key="2">
    <source>
        <dbReference type="SAM" id="MobiDB-lite"/>
    </source>
</evidence>
<name>A0A2P6RXZ6_ROSCH</name>
<sequence>MRTSRDYIHFFNFFVTVLQVCLDWRNSTSYNTQMGRQCCYLLILLILALASAKSHSWSWFPSSEETQSTDENPSISGTSVGRFSMEGHNDDPKAIRLVEDAEKKLAGPNSCWQNAYRHLFSGCSEVHAVEEKRSRFAWHLSDCFQKDSARPPFPSCDPKSAMYKCLKTLNDDQHKVYLEFYLETNSICHQLQARAFKFETERIVNELKNSAQYAEGKLEVIEEKAEHLLQGSNQIFESLNSIDLRTQQVAQTAQNVEDHIDVVLKHSAAVYEQSRKIQDSQSELQEGQVEMKKNLKEGMAMLQDSYSHLGQEIDNLKNEAVEVEKEITKVGDQMSSRMENLQVKADDIRNMAGLSLDKQKQLLDGQTTALKELDFLTKFQSEALEESRKTLQRLTEYGHRQQEELLQKQLQLQKVHDHLMENSKSMLEAQESFESKQASMFAALDKLLALHNAMLLESRLIKAFFIYSISMFAIYMFTSTKRTYTVRPRLYIGLCLTLLVEVAILRLTGHDIEQQTWKINLLRSLFAATALVQLMHAIFTYRDYEVLNHQLLHTLIEKVNGIQRYQKFSWDEDSDLNWSSWLDSNLPEDEDCSEDPDYLVPEQVGDNLITASSIKEYDLRQRLH</sequence>
<keyword evidence="5" id="KW-1185">Reference proteome</keyword>
<proteinExistence type="predicted"/>
<protein>
    <recommendedName>
        <fullName evidence="6">Protein GAMETE EXPRESSED 1</fullName>
    </recommendedName>
</protein>
<evidence type="ECO:0000313" key="5">
    <source>
        <dbReference type="Proteomes" id="UP000238479"/>
    </source>
</evidence>
<feature type="transmembrane region" description="Helical" evidence="3">
    <location>
        <begin position="460"/>
        <end position="478"/>
    </location>
</feature>
<gene>
    <name evidence="4" type="ORF">RchiOBHm_Chr2g0142951</name>
</gene>
<feature type="coiled-coil region" evidence="1">
    <location>
        <begin position="299"/>
        <end position="333"/>
    </location>
</feature>
<dbReference type="AlphaFoldDB" id="A0A2P6RXZ6"/>
<dbReference type="OMA" id="QQTWKIN"/>
<reference evidence="4 5" key="1">
    <citation type="journal article" date="2018" name="Nat. Genet.">
        <title>The Rosa genome provides new insights in the design of modern roses.</title>
        <authorList>
            <person name="Bendahmane M."/>
        </authorList>
    </citation>
    <scope>NUCLEOTIDE SEQUENCE [LARGE SCALE GENOMIC DNA]</scope>
    <source>
        <strain evidence="5">cv. Old Blush</strain>
    </source>
</reference>
<dbReference type="Proteomes" id="UP000238479">
    <property type="component" value="Chromosome 2"/>
</dbReference>
<feature type="compositionally biased region" description="Polar residues" evidence="2">
    <location>
        <begin position="63"/>
        <end position="81"/>
    </location>
</feature>
<keyword evidence="3" id="KW-1133">Transmembrane helix</keyword>
<dbReference type="STRING" id="74649.A0A2P6RXZ6"/>
<comment type="caution">
    <text evidence="4">The sequence shown here is derived from an EMBL/GenBank/DDBJ whole genome shotgun (WGS) entry which is preliminary data.</text>
</comment>
<evidence type="ECO:0000313" key="4">
    <source>
        <dbReference type="EMBL" id="PRQ51308.1"/>
    </source>
</evidence>
<feature type="transmembrane region" description="Helical" evidence="3">
    <location>
        <begin position="490"/>
        <end position="509"/>
    </location>
</feature>
<keyword evidence="1" id="KW-0175">Coiled coil</keyword>
<keyword evidence="3" id="KW-0812">Transmembrane</keyword>